<keyword evidence="1" id="KW-0472">Membrane</keyword>
<feature type="transmembrane region" description="Helical" evidence="1">
    <location>
        <begin position="6"/>
        <end position="28"/>
    </location>
</feature>
<comment type="caution">
    <text evidence="2">The sequence shown here is derived from an EMBL/GenBank/DDBJ whole genome shotgun (WGS) entry which is preliminary data.</text>
</comment>
<dbReference type="EMBL" id="JACJVO010000007">
    <property type="protein sequence ID" value="MBB6730512.1"/>
    <property type="molecule type" value="Genomic_DNA"/>
</dbReference>
<reference evidence="2 3" key="1">
    <citation type="submission" date="2020-08" db="EMBL/GenBank/DDBJ databases">
        <title>Cohnella phylogeny.</title>
        <authorList>
            <person name="Dunlap C."/>
        </authorList>
    </citation>
    <scope>NUCLEOTIDE SEQUENCE [LARGE SCALE GENOMIC DNA]</scope>
    <source>
        <strain evidence="2 3">CBP 2801</strain>
    </source>
</reference>
<organism evidence="2 3">
    <name type="scientific">Cohnella zeiphila</name>
    <dbReference type="NCBI Taxonomy" id="2761120"/>
    <lineage>
        <taxon>Bacteria</taxon>
        <taxon>Bacillati</taxon>
        <taxon>Bacillota</taxon>
        <taxon>Bacilli</taxon>
        <taxon>Bacillales</taxon>
        <taxon>Paenibacillaceae</taxon>
        <taxon>Cohnella</taxon>
    </lineage>
</organism>
<proteinExistence type="predicted"/>
<evidence type="ECO:0000313" key="3">
    <source>
        <dbReference type="Proteomes" id="UP000564644"/>
    </source>
</evidence>
<sequence>MRELRLVAKLGDWLIFLVAIGLLLWWFFRRFYKWLHEPPGHRIRKLADSGEVLRDEAVEFLESHGYEVLSGKHRIPLGVKVDEGPLQPTRLYFDYLAVKEDLYYLVKLEKARMPIEWTASGLRDRLMIYSLLFPDCEGIVVADPAQRWVRTVRFKVEDENG</sequence>
<gene>
    <name evidence="2" type="ORF">H7C18_06315</name>
</gene>
<keyword evidence="1" id="KW-1133">Transmembrane helix</keyword>
<dbReference type="AlphaFoldDB" id="A0A7X0SID4"/>
<evidence type="ECO:0000313" key="2">
    <source>
        <dbReference type="EMBL" id="MBB6730512.1"/>
    </source>
</evidence>
<keyword evidence="1" id="KW-0812">Transmembrane</keyword>
<protein>
    <submittedName>
        <fullName evidence="2">Uncharacterized protein</fullName>
    </submittedName>
</protein>
<name>A0A7X0SID4_9BACL</name>
<keyword evidence="3" id="KW-1185">Reference proteome</keyword>
<accession>A0A7X0SID4</accession>
<evidence type="ECO:0000256" key="1">
    <source>
        <dbReference type="SAM" id="Phobius"/>
    </source>
</evidence>
<dbReference type="Proteomes" id="UP000564644">
    <property type="component" value="Unassembled WGS sequence"/>
</dbReference>